<comment type="caution">
    <text evidence="1">The sequence shown here is derived from an EMBL/GenBank/DDBJ whole genome shotgun (WGS) entry which is preliminary data.</text>
</comment>
<dbReference type="Proteomes" id="UP000003074">
    <property type="component" value="Unassembled WGS sequence"/>
</dbReference>
<protein>
    <submittedName>
        <fullName evidence="1">Uncharacterized protein</fullName>
    </submittedName>
</protein>
<organism evidence="1 2">
    <name type="scientific">Ligilactobacillus salivarius GJ-24</name>
    <dbReference type="NCBI Taxonomy" id="1041521"/>
    <lineage>
        <taxon>Bacteria</taxon>
        <taxon>Bacillati</taxon>
        <taxon>Bacillota</taxon>
        <taxon>Bacilli</taxon>
        <taxon>Lactobacillales</taxon>
        <taxon>Lactobacillaceae</taxon>
        <taxon>Ligilactobacillus</taxon>
    </lineage>
</organism>
<sequence length="43" mass="4683">MIIHDKATALIMLIFAVGFKATPIIANCARNNIIPIPSITFLD</sequence>
<reference evidence="1 2" key="1">
    <citation type="journal article" date="2011" name="J. Bacteriol.">
        <title>Genome Sequence of Lactobacillus salivarius GJ-24, a Probiotic Strain Isolated from Healthy Adult Intestine.</title>
        <authorList>
            <person name="Cho Y.J."/>
            <person name="Choi J.K."/>
            <person name="Kim J.H."/>
            <person name="Lim Y.S."/>
            <person name="Ham J.S."/>
            <person name="Kang D.K."/>
            <person name="Chun J."/>
            <person name="Paik H.D."/>
            <person name="Kim G.B."/>
        </authorList>
    </citation>
    <scope>NUCLEOTIDE SEQUENCE [LARGE SCALE GENOMIC DNA]</scope>
    <source>
        <strain evidence="1 2">GJ-24</strain>
    </source>
</reference>
<dbReference type="EMBL" id="AFOI01000002">
    <property type="protein sequence ID" value="EGM51907.1"/>
    <property type="molecule type" value="Genomic_DNA"/>
</dbReference>
<evidence type="ECO:0000313" key="2">
    <source>
        <dbReference type="Proteomes" id="UP000003074"/>
    </source>
</evidence>
<dbReference type="AlphaFoldDB" id="F7QST6"/>
<accession>F7QST6</accession>
<gene>
    <name evidence="1" type="ORF">LSGJ_00327</name>
</gene>
<evidence type="ECO:0000313" key="1">
    <source>
        <dbReference type="EMBL" id="EGM51907.1"/>
    </source>
</evidence>
<proteinExistence type="predicted"/>
<name>F7QST6_9LACO</name>